<evidence type="ECO:0000256" key="9">
    <source>
        <dbReference type="ARBA" id="ARBA00034617"/>
    </source>
</evidence>
<dbReference type="NCBIfam" id="TIGR00614">
    <property type="entry name" value="recQ_fam"/>
    <property type="match status" value="1"/>
</dbReference>
<dbReference type="SMART" id="SM00487">
    <property type="entry name" value="DEXDc"/>
    <property type="match status" value="1"/>
</dbReference>
<keyword evidence="16" id="KW-1185">Reference proteome</keyword>
<dbReference type="SMART" id="SM00490">
    <property type="entry name" value="HELICc"/>
    <property type="match status" value="1"/>
</dbReference>
<accession>A0ABW2Z5N9</accession>
<dbReference type="EC" id="5.6.2.4" evidence="10"/>
<keyword evidence="4" id="KW-0378">Hydrolase</keyword>
<keyword evidence="7" id="KW-0238">DNA-binding</keyword>
<evidence type="ECO:0000256" key="1">
    <source>
        <dbReference type="ARBA" id="ARBA00005446"/>
    </source>
</evidence>
<organism evidence="15 16">
    <name type="scientific">Lutibacter aestuarii</name>
    <dbReference type="NCBI Taxonomy" id="861111"/>
    <lineage>
        <taxon>Bacteria</taxon>
        <taxon>Pseudomonadati</taxon>
        <taxon>Bacteroidota</taxon>
        <taxon>Flavobacteriia</taxon>
        <taxon>Flavobacteriales</taxon>
        <taxon>Flavobacteriaceae</taxon>
        <taxon>Lutibacter</taxon>
    </lineage>
</organism>
<dbReference type="EMBL" id="JBHTIC010000008">
    <property type="protein sequence ID" value="MFD0761968.1"/>
    <property type="molecule type" value="Genomic_DNA"/>
</dbReference>
<keyword evidence="8" id="KW-0413">Isomerase</keyword>
<dbReference type="InterPro" id="IPR032284">
    <property type="entry name" value="RecQ_Zn-bd"/>
</dbReference>
<evidence type="ECO:0000256" key="7">
    <source>
        <dbReference type="ARBA" id="ARBA00023125"/>
    </source>
</evidence>
<name>A0ABW2Z5N9_9FLAO</name>
<evidence type="ECO:0000256" key="4">
    <source>
        <dbReference type="ARBA" id="ARBA00022801"/>
    </source>
</evidence>
<gene>
    <name evidence="15" type="ORF">ACFQZW_07740</name>
</gene>
<dbReference type="Pfam" id="PF00270">
    <property type="entry name" value="DEAD"/>
    <property type="match status" value="1"/>
</dbReference>
<evidence type="ECO:0000313" key="15">
    <source>
        <dbReference type="EMBL" id="MFD0761968.1"/>
    </source>
</evidence>
<dbReference type="InterPro" id="IPR004589">
    <property type="entry name" value="DNA_helicase_ATP-dep_RecQ"/>
</dbReference>
<evidence type="ECO:0000259" key="13">
    <source>
        <dbReference type="PROSITE" id="PS51192"/>
    </source>
</evidence>
<feature type="domain" description="Helicase C-terminal" evidence="14">
    <location>
        <begin position="217"/>
        <end position="378"/>
    </location>
</feature>
<sequence length="631" mass="72037">MNTPLHILKKYWNYNEFRTPQQTIINNVLDGKDTLVLLPTGGGKSLCYQVPAMILEGVCIVISPLIALIQDQVNSLKEKNIKAIALTSQLTQEEVIVAFDNLQFGGYKFLYLSPEKLQSSFVQEKIKQLQVSLFAIDEAHCISEWGHDFRPSYLQLKVLKKLHPKTPFIALTATATKRVLEDIQLQLEIPNATVFKKSFQRKNLSYSVLFTEDIYGKLLQILKKLSGSSIIYTNSRKQTKTISNLLQINKFKSSFYHGGLSFLEKNEAFSKWMNDETPVMVATNAFGMGIDKPNVRAVIHINIPNSLENFIQEAGRAGRDGEKAYSILLTNNTQLFETTSKFESTIASVKFVKKVYSHLNQYYKVALGETPTTPFNFTLQEFCHTYQLNLLQTYNAIKILEKESILILDENYSKRSTLKFIISSKQLIHYINEHPVKGELIKLILRSYGGISEHHTIINEFNLAKKLTINKSDVVNHLNDLNSYGIVEYLFEDNSSKLLFLVAREDDYTINSISKSIQKRNQVKFDKLNATIAYIRNIKTCRNIQLLAYFDETSSTPCGQCDVCKTKTTKPSSVKDIIQEIIELLKHHPLSSKELVTQLKYSETEVLNSLKILLEKNKITITSQNKFKSNF</sequence>
<dbReference type="Proteomes" id="UP001597032">
    <property type="component" value="Unassembled WGS sequence"/>
</dbReference>
<dbReference type="Pfam" id="PF00271">
    <property type="entry name" value="Helicase_C"/>
    <property type="match status" value="1"/>
</dbReference>
<evidence type="ECO:0000256" key="10">
    <source>
        <dbReference type="ARBA" id="ARBA00034808"/>
    </source>
</evidence>
<dbReference type="PROSITE" id="PS51194">
    <property type="entry name" value="HELICASE_CTER"/>
    <property type="match status" value="1"/>
</dbReference>
<dbReference type="PANTHER" id="PTHR13710">
    <property type="entry name" value="DNA HELICASE RECQ FAMILY MEMBER"/>
    <property type="match status" value="1"/>
</dbReference>
<dbReference type="GO" id="GO:0004386">
    <property type="term" value="F:helicase activity"/>
    <property type="evidence" value="ECO:0007669"/>
    <property type="project" value="UniProtKB-KW"/>
</dbReference>
<dbReference type="InterPro" id="IPR011545">
    <property type="entry name" value="DEAD/DEAH_box_helicase_dom"/>
</dbReference>
<reference evidence="16" key="1">
    <citation type="journal article" date="2019" name="Int. J. Syst. Evol. Microbiol.">
        <title>The Global Catalogue of Microorganisms (GCM) 10K type strain sequencing project: providing services to taxonomists for standard genome sequencing and annotation.</title>
        <authorList>
            <consortium name="The Broad Institute Genomics Platform"/>
            <consortium name="The Broad Institute Genome Sequencing Center for Infectious Disease"/>
            <person name="Wu L."/>
            <person name="Ma J."/>
        </authorList>
    </citation>
    <scope>NUCLEOTIDE SEQUENCE [LARGE SCALE GENOMIC DNA]</scope>
    <source>
        <strain evidence="16">CCUG 60022</strain>
    </source>
</reference>
<evidence type="ECO:0000256" key="6">
    <source>
        <dbReference type="ARBA" id="ARBA00022840"/>
    </source>
</evidence>
<protein>
    <recommendedName>
        <fullName evidence="11">ATP-dependent DNA helicase RecQ</fullName>
        <ecNumber evidence="10">5.6.2.4</ecNumber>
    </recommendedName>
    <alternativeName>
        <fullName evidence="12">DNA 3'-5' helicase RecQ</fullName>
    </alternativeName>
</protein>
<dbReference type="InterPro" id="IPR036388">
    <property type="entry name" value="WH-like_DNA-bd_sf"/>
</dbReference>
<evidence type="ECO:0000256" key="12">
    <source>
        <dbReference type="ARBA" id="ARBA00044550"/>
    </source>
</evidence>
<keyword evidence="5 15" id="KW-0347">Helicase</keyword>
<dbReference type="InterPro" id="IPR027417">
    <property type="entry name" value="P-loop_NTPase"/>
</dbReference>
<dbReference type="PROSITE" id="PS51192">
    <property type="entry name" value="HELICASE_ATP_BIND_1"/>
    <property type="match status" value="1"/>
</dbReference>
<dbReference type="Pfam" id="PF16124">
    <property type="entry name" value="RecQ_Zn_bind"/>
    <property type="match status" value="1"/>
</dbReference>
<dbReference type="Gene3D" id="3.40.50.300">
    <property type="entry name" value="P-loop containing nucleotide triphosphate hydrolases"/>
    <property type="match status" value="2"/>
</dbReference>
<evidence type="ECO:0000256" key="8">
    <source>
        <dbReference type="ARBA" id="ARBA00023235"/>
    </source>
</evidence>
<evidence type="ECO:0000256" key="3">
    <source>
        <dbReference type="ARBA" id="ARBA00022741"/>
    </source>
</evidence>
<evidence type="ECO:0000313" key="16">
    <source>
        <dbReference type="Proteomes" id="UP001597032"/>
    </source>
</evidence>
<comment type="caution">
    <text evidence="15">The sequence shown here is derived from an EMBL/GenBank/DDBJ whole genome shotgun (WGS) entry which is preliminary data.</text>
</comment>
<dbReference type="Gene3D" id="1.10.10.10">
    <property type="entry name" value="Winged helix-like DNA-binding domain superfamily/Winged helix DNA-binding domain"/>
    <property type="match status" value="1"/>
</dbReference>
<keyword evidence="6" id="KW-0067">ATP-binding</keyword>
<comment type="similarity">
    <text evidence="1">Belongs to the helicase family. RecQ subfamily.</text>
</comment>
<evidence type="ECO:0000256" key="5">
    <source>
        <dbReference type="ARBA" id="ARBA00022806"/>
    </source>
</evidence>
<dbReference type="SUPFAM" id="SSF52540">
    <property type="entry name" value="P-loop containing nucleoside triphosphate hydrolases"/>
    <property type="match status" value="1"/>
</dbReference>
<dbReference type="CDD" id="cd17920">
    <property type="entry name" value="DEXHc_RecQ"/>
    <property type="match status" value="1"/>
</dbReference>
<proteinExistence type="inferred from homology"/>
<dbReference type="RefSeq" id="WP_386782178.1">
    <property type="nucleotide sequence ID" value="NZ_JBHTIC010000008.1"/>
</dbReference>
<evidence type="ECO:0000256" key="2">
    <source>
        <dbReference type="ARBA" id="ARBA00022723"/>
    </source>
</evidence>
<dbReference type="InterPro" id="IPR014001">
    <property type="entry name" value="Helicase_ATP-bd"/>
</dbReference>
<dbReference type="PANTHER" id="PTHR13710:SF105">
    <property type="entry name" value="ATP-DEPENDENT DNA HELICASE Q1"/>
    <property type="match status" value="1"/>
</dbReference>
<comment type="catalytic activity">
    <reaction evidence="9">
        <text>Couples ATP hydrolysis with the unwinding of duplex DNA by translocating in the 3'-5' direction.</text>
        <dbReference type="EC" id="5.6.2.4"/>
    </reaction>
</comment>
<evidence type="ECO:0000256" key="11">
    <source>
        <dbReference type="ARBA" id="ARBA00044535"/>
    </source>
</evidence>
<dbReference type="InterPro" id="IPR001650">
    <property type="entry name" value="Helicase_C-like"/>
</dbReference>
<keyword evidence="3" id="KW-0547">Nucleotide-binding</keyword>
<feature type="domain" description="Helicase ATP-binding" evidence="13">
    <location>
        <begin position="25"/>
        <end position="193"/>
    </location>
</feature>
<keyword evidence="2" id="KW-0479">Metal-binding</keyword>
<evidence type="ECO:0000259" key="14">
    <source>
        <dbReference type="PROSITE" id="PS51194"/>
    </source>
</evidence>